<dbReference type="InterPro" id="IPR048279">
    <property type="entry name" value="MdtK-like"/>
</dbReference>
<keyword evidence="2" id="KW-0813">Transport</keyword>
<dbReference type="EMBL" id="MDTQ01000001">
    <property type="protein sequence ID" value="ODC05270.1"/>
    <property type="molecule type" value="Genomic_DNA"/>
</dbReference>
<feature type="transmembrane region" description="Helical" evidence="10">
    <location>
        <begin position="141"/>
        <end position="162"/>
    </location>
</feature>
<gene>
    <name evidence="11" type="ORF">BFW38_07400</name>
</gene>
<evidence type="ECO:0000256" key="5">
    <source>
        <dbReference type="ARBA" id="ARBA00022692"/>
    </source>
</evidence>
<evidence type="ECO:0000256" key="9">
    <source>
        <dbReference type="ARBA" id="ARBA00031636"/>
    </source>
</evidence>
<dbReference type="CDD" id="cd13133">
    <property type="entry name" value="MATE_like_7"/>
    <property type="match status" value="1"/>
</dbReference>
<comment type="caution">
    <text evidence="11">The sequence shown here is derived from an EMBL/GenBank/DDBJ whole genome shotgun (WGS) entry which is preliminary data.</text>
</comment>
<keyword evidence="3" id="KW-0050">Antiport</keyword>
<organism evidence="11 12">
    <name type="scientific">Terasakiispira papahanaumokuakeensis</name>
    <dbReference type="NCBI Taxonomy" id="197479"/>
    <lineage>
        <taxon>Bacteria</taxon>
        <taxon>Pseudomonadati</taxon>
        <taxon>Pseudomonadota</taxon>
        <taxon>Gammaproteobacteria</taxon>
        <taxon>Oceanospirillales</taxon>
        <taxon>Terasakiispira</taxon>
    </lineage>
</organism>
<keyword evidence="7" id="KW-0406">Ion transport</keyword>
<dbReference type="PANTHER" id="PTHR43298:SF2">
    <property type="entry name" value="FMN_FAD EXPORTER YEEO-RELATED"/>
    <property type="match status" value="1"/>
</dbReference>
<keyword evidence="8 10" id="KW-0472">Membrane</keyword>
<dbReference type="PIRSF" id="PIRSF006603">
    <property type="entry name" value="DinF"/>
    <property type="match status" value="1"/>
</dbReference>
<reference evidence="11 12" key="1">
    <citation type="submission" date="2016-08" db="EMBL/GenBank/DDBJ databases">
        <authorList>
            <person name="Seilhamer J.J."/>
        </authorList>
    </citation>
    <scope>NUCLEOTIDE SEQUENCE [LARGE SCALE GENOMIC DNA]</scope>
    <source>
        <strain evidence="11 12">PH27A</strain>
    </source>
</reference>
<evidence type="ECO:0000256" key="3">
    <source>
        <dbReference type="ARBA" id="ARBA00022449"/>
    </source>
</evidence>
<keyword evidence="6 10" id="KW-1133">Transmembrane helix</keyword>
<dbReference type="STRING" id="197479.BFW38_07400"/>
<feature type="transmembrane region" description="Helical" evidence="10">
    <location>
        <begin position="109"/>
        <end position="129"/>
    </location>
</feature>
<evidence type="ECO:0000256" key="10">
    <source>
        <dbReference type="SAM" id="Phobius"/>
    </source>
</evidence>
<proteinExistence type="predicted"/>
<evidence type="ECO:0000256" key="8">
    <source>
        <dbReference type="ARBA" id="ARBA00023136"/>
    </source>
</evidence>
<accession>A0A1E2VE29</accession>
<comment type="subcellular location">
    <subcellularLocation>
        <location evidence="1">Cell inner membrane</location>
        <topology evidence="1">Multi-pass membrane protein</topology>
    </subcellularLocation>
</comment>
<dbReference type="InterPro" id="IPR002528">
    <property type="entry name" value="MATE_fam"/>
</dbReference>
<protein>
    <recommendedName>
        <fullName evidence="9">Multidrug-efflux transporter</fullName>
    </recommendedName>
</protein>
<evidence type="ECO:0000256" key="7">
    <source>
        <dbReference type="ARBA" id="ARBA00023065"/>
    </source>
</evidence>
<evidence type="ECO:0000256" key="2">
    <source>
        <dbReference type="ARBA" id="ARBA00022448"/>
    </source>
</evidence>
<dbReference type="Proteomes" id="UP000094291">
    <property type="component" value="Unassembled WGS sequence"/>
</dbReference>
<dbReference type="GO" id="GO:0006811">
    <property type="term" value="P:monoatomic ion transport"/>
    <property type="evidence" value="ECO:0007669"/>
    <property type="project" value="UniProtKB-KW"/>
</dbReference>
<evidence type="ECO:0000256" key="1">
    <source>
        <dbReference type="ARBA" id="ARBA00004429"/>
    </source>
</evidence>
<feature type="transmembrane region" description="Helical" evidence="10">
    <location>
        <begin position="336"/>
        <end position="359"/>
    </location>
</feature>
<dbReference type="PANTHER" id="PTHR43298">
    <property type="entry name" value="MULTIDRUG RESISTANCE PROTEIN NORM-RELATED"/>
    <property type="match status" value="1"/>
</dbReference>
<dbReference type="NCBIfam" id="TIGR00797">
    <property type="entry name" value="matE"/>
    <property type="match status" value="1"/>
</dbReference>
<feature type="transmembrane region" description="Helical" evidence="10">
    <location>
        <begin position="174"/>
        <end position="195"/>
    </location>
</feature>
<feature type="transmembrane region" description="Helical" evidence="10">
    <location>
        <begin position="299"/>
        <end position="324"/>
    </location>
</feature>
<keyword evidence="4" id="KW-1003">Cell membrane</keyword>
<sequence>MGGMLSQSLLNLVDAALVGTLGEIALAGVGVGGYAMFMATALVMGLSSGVQSQVARRYGARHFRTVLAPLTAGLIIAVIIALPLMFIGHQQAMLITGWISQNPAVQQVSADYFAIRILTLLPIALNLCFRGYWNGIHQSGTYFKIILMMHALNIPLSIWLIYGGAGMPALGTEGAALGTTLSVWIGALSWSITTWRHARQVDAIQWVPEKRLLWRVISLATPNSFQQLMFAMGYAVLFWILGHINAASVAVGHVLVNLSLLLILPGVGLGMAATTLVGHALGAQQLNEAHRWGWDVVRVAFFTLTLLALPMLLAPDIMLSLFLHQQPLIDLGRLPLQLTGAMIALDAAAIVLNQALLGAGAHRSVMQLQLITQWLCFLPAAWWVGLHLGYGLEGVWWTQLGYRLLNSALFALIWQQKRWLRPA</sequence>
<dbReference type="GO" id="GO:0042910">
    <property type="term" value="F:xenobiotic transmembrane transporter activity"/>
    <property type="evidence" value="ECO:0007669"/>
    <property type="project" value="InterPro"/>
</dbReference>
<feature type="transmembrane region" description="Helical" evidence="10">
    <location>
        <begin position="371"/>
        <end position="390"/>
    </location>
</feature>
<dbReference type="GO" id="GO:0015297">
    <property type="term" value="F:antiporter activity"/>
    <property type="evidence" value="ECO:0007669"/>
    <property type="project" value="UniProtKB-KW"/>
</dbReference>
<evidence type="ECO:0000313" key="12">
    <source>
        <dbReference type="Proteomes" id="UP000094291"/>
    </source>
</evidence>
<dbReference type="OrthoDB" id="9780160at2"/>
<evidence type="ECO:0000313" key="11">
    <source>
        <dbReference type="EMBL" id="ODC05270.1"/>
    </source>
</evidence>
<feature type="transmembrane region" description="Helical" evidence="10">
    <location>
        <begin position="254"/>
        <end position="278"/>
    </location>
</feature>
<dbReference type="Pfam" id="PF01554">
    <property type="entry name" value="MatE"/>
    <property type="match status" value="2"/>
</dbReference>
<name>A0A1E2VE29_9GAMM</name>
<keyword evidence="12" id="KW-1185">Reference proteome</keyword>
<evidence type="ECO:0000256" key="6">
    <source>
        <dbReference type="ARBA" id="ARBA00022989"/>
    </source>
</evidence>
<keyword evidence="5 10" id="KW-0812">Transmembrane</keyword>
<dbReference type="GO" id="GO:0005886">
    <property type="term" value="C:plasma membrane"/>
    <property type="evidence" value="ECO:0007669"/>
    <property type="project" value="UniProtKB-SubCell"/>
</dbReference>
<feature type="transmembrane region" description="Helical" evidence="10">
    <location>
        <begin position="66"/>
        <end position="89"/>
    </location>
</feature>
<feature type="transmembrane region" description="Helical" evidence="10">
    <location>
        <begin position="25"/>
        <end position="46"/>
    </location>
</feature>
<dbReference type="InterPro" id="IPR050222">
    <property type="entry name" value="MATE_MdtK"/>
</dbReference>
<dbReference type="AlphaFoldDB" id="A0A1E2VE29"/>
<evidence type="ECO:0000256" key="4">
    <source>
        <dbReference type="ARBA" id="ARBA00022475"/>
    </source>
</evidence>